<evidence type="ECO:0000259" key="2">
    <source>
        <dbReference type="Pfam" id="PF12706"/>
    </source>
</evidence>
<sequence>MIIGIIASLIGMIVLIAIIFINTSSEFGAKSEGDRLKRIEKSEHYKDGKFHNLSETNVDGDINYIKTLGEYFTKGNKVPDWSIPVKKITPETISKTADSVTKITWFGHSALLLEMDGMKIFLDPMLGEVPAPHPLLGSKRFNDTLPLAIEDIPILDAVIISHDHYDHLDFGSIKKLKEKVKHFYVPLGIGAHLISWGVSEENITEMDWWESTNLAGIELTAAPSRHFSGRGIGDRSRTQWSSWIIKGKTNSIYFSGDSGYDTHFKEIGEKFGPFDLAIMECGQYDKQWPLIHMMPEETVQATIDVKGKLLLPIHWGAFKLGLHSWTDPAERVTKTASEMNVSITTPIIGEAIVLGNETPQSHWWERTSEVKN</sequence>
<accession>A0A3L9YV62</accession>
<feature type="transmembrane region" description="Helical" evidence="1">
    <location>
        <begin position="6"/>
        <end position="29"/>
    </location>
</feature>
<comment type="caution">
    <text evidence="3">The sequence shown here is derived from an EMBL/GenBank/DDBJ whole genome shotgun (WGS) entry which is preliminary data.</text>
</comment>
<organism evidence="3 4">
    <name type="scientific">Ulvibacter antarcticus</name>
    <dbReference type="NCBI Taxonomy" id="442714"/>
    <lineage>
        <taxon>Bacteria</taxon>
        <taxon>Pseudomonadati</taxon>
        <taxon>Bacteroidota</taxon>
        <taxon>Flavobacteriia</taxon>
        <taxon>Flavobacteriales</taxon>
        <taxon>Flavobacteriaceae</taxon>
        <taxon>Ulvibacter</taxon>
    </lineage>
</organism>
<keyword evidence="1" id="KW-1133">Transmembrane helix</keyword>
<dbReference type="GO" id="GO:0005737">
    <property type="term" value="C:cytoplasm"/>
    <property type="evidence" value="ECO:0007669"/>
    <property type="project" value="TreeGrafter"/>
</dbReference>
<dbReference type="InterPro" id="IPR036866">
    <property type="entry name" value="RibonucZ/Hydroxyglut_hydro"/>
</dbReference>
<keyword evidence="1" id="KW-0472">Membrane</keyword>
<dbReference type="PANTHER" id="PTHR15032">
    <property type="entry name" value="N-ACYL-PHOSPHATIDYLETHANOLAMINE-HYDROLYZING PHOSPHOLIPASE D"/>
    <property type="match status" value="1"/>
</dbReference>
<dbReference type="Proteomes" id="UP000271339">
    <property type="component" value="Unassembled WGS sequence"/>
</dbReference>
<dbReference type="RefSeq" id="WP_121907377.1">
    <property type="nucleotide sequence ID" value="NZ_REFC01000012.1"/>
</dbReference>
<dbReference type="GO" id="GO:0008270">
    <property type="term" value="F:zinc ion binding"/>
    <property type="evidence" value="ECO:0007669"/>
    <property type="project" value="InterPro"/>
</dbReference>
<name>A0A3L9YV62_9FLAO</name>
<gene>
    <name evidence="3" type="ORF">BXY75_1432</name>
</gene>
<keyword evidence="4" id="KW-1185">Reference proteome</keyword>
<evidence type="ECO:0000256" key="1">
    <source>
        <dbReference type="SAM" id="Phobius"/>
    </source>
</evidence>
<feature type="domain" description="Metallo-beta-lactamase" evidence="2">
    <location>
        <begin position="120"/>
        <end position="315"/>
    </location>
</feature>
<dbReference type="InterPro" id="IPR001279">
    <property type="entry name" value="Metallo-B-lactamas"/>
</dbReference>
<reference evidence="3 4" key="1">
    <citation type="submission" date="2018-10" db="EMBL/GenBank/DDBJ databases">
        <title>Genomic Encyclopedia of Archaeal and Bacterial Type Strains, Phase II (KMG-II): from individual species to whole genera.</title>
        <authorList>
            <person name="Goeker M."/>
        </authorList>
    </citation>
    <scope>NUCLEOTIDE SEQUENCE [LARGE SCALE GENOMIC DNA]</scope>
    <source>
        <strain evidence="3 4">DSM 23424</strain>
    </source>
</reference>
<dbReference type="EMBL" id="REFC01000012">
    <property type="protein sequence ID" value="RMA64556.1"/>
    <property type="molecule type" value="Genomic_DNA"/>
</dbReference>
<protein>
    <submittedName>
        <fullName evidence="3">L-ascorbate metabolism protein UlaG (Beta-lactamase superfamily)</fullName>
    </submittedName>
</protein>
<dbReference type="PANTHER" id="PTHR15032:SF4">
    <property type="entry name" value="N-ACYL-PHOSPHATIDYLETHANOLAMINE-HYDROLYZING PHOSPHOLIPASE D"/>
    <property type="match status" value="1"/>
</dbReference>
<dbReference type="GO" id="GO:0070290">
    <property type="term" value="F:N-acylphosphatidylethanolamine-specific phospholipase D activity"/>
    <property type="evidence" value="ECO:0007669"/>
    <property type="project" value="InterPro"/>
</dbReference>
<dbReference type="Gene3D" id="3.60.15.10">
    <property type="entry name" value="Ribonuclease Z/Hydroxyacylglutathione hydrolase-like"/>
    <property type="match status" value="1"/>
</dbReference>
<dbReference type="PIRSF" id="PIRSF038896">
    <property type="entry name" value="NAPE-PLD"/>
    <property type="match status" value="1"/>
</dbReference>
<dbReference type="SUPFAM" id="SSF56281">
    <property type="entry name" value="Metallo-hydrolase/oxidoreductase"/>
    <property type="match status" value="1"/>
</dbReference>
<evidence type="ECO:0000313" key="3">
    <source>
        <dbReference type="EMBL" id="RMA64556.1"/>
    </source>
</evidence>
<dbReference type="OrthoDB" id="9805728at2"/>
<evidence type="ECO:0000313" key="4">
    <source>
        <dbReference type="Proteomes" id="UP000271339"/>
    </source>
</evidence>
<dbReference type="InterPro" id="IPR024884">
    <property type="entry name" value="NAPE-PLD"/>
</dbReference>
<dbReference type="Pfam" id="PF12706">
    <property type="entry name" value="Lactamase_B_2"/>
    <property type="match status" value="1"/>
</dbReference>
<proteinExistence type="predicted"/>
<keyword evidence="1" id="KW-0812">Transmembrane</keyword>
<dbReference type="AlphaFoldDB" id="A0A3L9YV62"/>